<dbReference type="InterPro" id="IPR000873">
    <property type="entry name" value="AMP-dep_synth/lig_dom"/>
</dbReference>
<dbReference type="CDD" id="cd05930">
    <property type="entry name" value="A_NRPS"/>
    <property type="match status" value="1"/>
</dbReference>
<dbReference type="InterPro" id="IPR045851">
    <property type="entry name" value="AMP-bd_C_sf"/>
</dbReference>
<keyword evidence="3" id="KW-0597">Phosphoprotein</keyword>
<evidence type="ECO:0000256" key="1">
    <source>
        <dbReference type="ARBA" id="ARBA00001957"/>
    </source>
</evidence>
<dbReference type="Pfam" id="PF00668">
    <property type="entry name" value="Condensation"/>
    <property type="match status" value="2"/>
</dbReference>
<dbReference type="InterPro" id="IPR009081">
    <property type="entry name" value="PP-bd_ACP"/>
</dbReference>
<dbReference type="GO" id="GO:0043041">
    <property type="term" value="P:amino acid activation for nonribosomal peptide biosynthetic process"/>
    <property type="evidence" value="ECO:0007669"/>
    <property type="project" value="TreeGrafter"/>
</dbReference>
<dbReference type="SUPFAM" id="SSF56801">
    <property type="entry name" value="Acetyl-CoA synthetase-like"/>
    <property type="match status" value="2"/>
</dbReference>
<dbReference type="FunFam" id="3.40.50.980:FF:000001">
    <property type="entry name" value="Non-ribosomal peptide synthetase"/>
    <property type="match status" value="2"/>
</dbReference>
<evidence type="ECO:0000256" key="2">
    <source>
        <dbReference type="ARBA" id="ARBA00022450"/>
    </source>
</evidence>
<dbReference type="Gene3D" id="3.30.300.30">
    <property type="match status" value="2"/>
</dbReference>
<gene>
    <name evidence="5" type="primary">grsB</name>
    <name evidence="5" type="ORF">PS631_01734</name>
</gene>
<dbReference type="InterPro" id="IPR020845">
    <property type="entry name" value="AMP-binding_CS"/>
</dbReference>
<dbReference type="PANTHER" id="PTHR45527">
    <property type="entry name" value="NONRIBOSOMAL PEPTIDE SYNTHETASE"/>
    <property type="match status" value="1"/>
</dbReference>
<dbReference type="NCBIfam" id="NF003417">
    <property type="entry name" value="PRK04813.1"/>
    <property type="match status" value="2"/>
</dbReference>
<feature type="domain" description="Carrier" evidence="4">
    <location>
        <begin position="956"/>
        <end position="1030"/>
    </location>
</feature>
<feature type="domain" description="Carrier" evidence="4">
    <location>
        <begin position="2029"/>
        <end position="2103"/>
    </location>
</feature>
<dbReference type="Pfam" id="PF00501">
    <property type="entry name" value="AMP-binding"/>
    <property type="match status" value="2"/>
</dbReference>
<dbReference type="CDD" id="cd19544">
    <property type="entry name" value="E-C_NRPS"/>
    <property type="match status" value="1"/>
</dbReference>
<dbReference type="InterPro" id="IPR010071">
    <property type="entry name" value="AA_adenyl_dom"/>
</dbReference>
<evidence type="ECO:0000256" key="3">
    <source>
        <dbReference type="ARBA" id="ARBA00022553"/>
    </source>
</evidence>
<dbReference type="InterPro" id="IPR023213">
    <property type="entry name" value="CAT-like_dom_sf"/>
</dbReference>
<dbReference type="SUPFAM" id="SSF47336">
    <property type="entry name" value="ACP-like"/>
    <property type="match status" value="2"/>
</dbReference>
<dbReference type="Proteomes" id="UP000399692">
    <property type="component" value="Unassembled WGS sequence"/>
</dbReference>
<evidence type="ECO:0000313" key="6">
    <source>
        <dbReference type="Proteomes" id="UP000399692"/>
    </source>
</evidence>
<dbReference type="EMBL" id="CABVHF010000003">
    <property type="protein sequence ID" value="VVM69617.1"/>
    <property type="molecule type" value="Genomic_DNA"/>
</dbReference>
<dbReference type="InterPro" id="IPR036736">
    <property type="entry name" value="ACP-like_sf"/>
</dbReference>
<dbReference type="Pfam" id="PF13193">
    <property type="entry name" value="AMP-binding_C"/>
    <property type="match status" value="1"/>
</dbReference>
<dbReference type="Gene3D" id="3.30.559.30">
    <property type="entry name" value="Nonribosomal peptide synthetase, condensation domain"/>
    <property type="match status" value="2"/>
</dbReference>
<dbReference type="GO" id="GO:0005737">
    <property type="term" value="C:cytoplasm"/>
    <property type="evidence" value="ECO:0007669"/>
    <property type="project" value="TreeGrafter"/>
</dbReference>
<sequence length="2122" mass="232231">MPAAQTFALTVAQRDIWLDQISHGDSPLYNIGAYVELAGGVDAERLSRALAHLVAQHDGLRTVLVMQAGQGGIARQYFAESLDVQLVQHDVRDVDDPFGAAQGLLQTQMQTPYRLDASPLWGATLIRLGEQRYLLAVQAHHLVLDGWGVDQWFKQIAEHYRLLEQGLALPDSAPSYRAFIEDDAQYQGSPRHDRDRDYWLAKYQQLPDALLAPRERNAQHLSPPSAALEQPFDSHLLARMRALGTALQASPFHVLLAALHVCSARTWQRDEWVVGLPVRNRGNAQFKSTLGLFTQVSALRMDFGRERSFAALVQGIRDALKQDFRHQRFALSELNRNLGALREERPQLFELMVSFEEDGNDLRFADVPGHTVMICNGHEPTPLSIHLRCNSQRNSACLHLVHNRAWFSEEDVSALAERLLHVLEQGLEQPEQSIAAFDLLTAREHARLRQWNATAQAAPEQGEGLIHRRIQAQASATPHAVAALHDGQRLSYGELDRRADALALHLAALGAKPEQRVAVVAQRGLDTLVGLLAVLKAGAAYVPIDPAHPQERLAYLLEDSSPVVVLTQSRLLDRLPPHGLPQITLDCWDWNTAPVAQPAPVQPQPSDLAYVIYTSGSTGQPKGVMVEHHMLANLVDWHCHAFNLGPGRHQSSLAGFGFDAMAWEVWPALCSGATLHLAPVRDGAEDIDALLCWWRAQPLDVSFLPTPVAEYAFAQGELHPTLQTLLIGGDRLRRLAREWRYRVINNYGPTEATVVATSGEVTPGSALHIGGPVANTQVYVLDEQCRLLPIGAPGELYVGGKGVARGYLNRPQMTAERFLDDPFSSLPGARMYRTGDLVRWLADGTLEYLGRNDDQVKIRGVRVELGEIEAVLSSHAAVRECVVMLREGQLQAWFIGEAAVLPTALHDHLRERLPVALLPVAYVNLASWPLTANGKLDRRALPTADETAKVRREHEAPQGDLEQRLALLWAELLQVERVGRHDHFFELGGHSLLAVQLIERMRQQGLQADVQVLFGQSTLASLAASTVVGEAASVPANRVPSGCQHITPGMLTLGELSQADIDRIVATVPGGAANVQEIYPLAPLQQGLLYHHVTDARDPYQQQALFTFASHGQLQAFTEALQQVIDRHDILRTSLAWEGLEQPQQVVWRQALLTVDNWAGAAHDGSIAGPMRSHFDPQQRPLDLRQAPMMALACAEDAQQGRWLGLLRFHHLVNDAVSLQVLLGELGAFMAGRGEQLPAPVPYRNYVALSAGRERQAEHEAFFREQLAGIEPPTPIAGLGGEPVDERDLHSHSQAIDAALAGLLRSQARQHGASIASLLHLAWAQVLGALGGRDEVTLGTVLLGRSMAGHGADRALGMFINSVPLRIGLVNRSVDQALSETHARLAALLGHEDAPLILAQQCSGLPAGTPLFDSLINYRQGAVMLGPVLPGVELAEASEVLSHALVLTVDDHADGLQLALRAPRAIGPQRVLSYLMTTLRQLGNALAERRSTRLEALCAVPDGELDRMLHGFNATEDPQSPIRHTLPALFQAQVRSTPHAIALQAEDGCLDYQALNAQANRLAHHLIAQGVRPDARVAVCVERGVALMVALLGVLKAGGAYVPLDPAYPAERLRFMLEDSTPSVLLVHGATLGLFEQMPLPVLDLDRGDWQTCSAADPHVPGLGPDQLAYVMYTSGSTGTPKGVMVEHRGLCNLMHWGSRICPPRPGDALLQRAPFTFDGSVWELFWPLTAGLRLVLARPDGHRDPAYLVQLVQARQVTTIKFVPALLHQFLEEPGVERCTSLTDIFCGGGELTLALVQRLRERLPAVRLHNVYGPTEATVDSTAWTLQPDEPLPLIAPPIGRPIANTRLYVLDAHDRPVPLGAVGQLHIGGVGVARGYLGLAALQAERFIASPFVEGDRLYRTGDLVRYRLDGELDFVGRNDFQVKLRGLRVELGEIEASLTAHPAIGQAVVLMREERLVAYFTCREGSSAPALEVLRSHLVGRMPDYMVPQAFVALAELPLSTNGKVDRKALPAPGAESVISRQYQAPRGELETALAEIWTDVLKIEQVGRDDNFFELGGHSLLAVSLVARMRQAGLHVDARTLFSQPTLAALAASTRLEHIEVVIPQTTIPSLGKRRRI</sequence>
<comment type="cofactor">
    <cofactor evidence="1">
        <name>pantetheine 4'-phosphate</name>
        <dbReference type="ChEBI" id="CHEBI:47942"/>
    </cofactor>
</comment>
<proteinExistence type="predicted"/>
<dbReference type="NCBIfam" id="TIGR01733">
    <property type="entry name" value="AA-adenyl-dom"/>
    <property type="match status" value="2"/>
</dbReference>
<dbReference type="SMART" id="SM00823">
    <property type="entry name" value="PKS_PP"/>
    <property type="match status" value="2"/>
</dbReference>
<dbReference type="FunFam" id="1.10.1200.10:FF:000005">
    <property type="entry name" value="Nonribosomal peptide synthetase 1"/>
    <property type="match status" value="2"/>
</dbReference>
<dbReference type="RefSeq" id="WP_150569941.1">
    <property type="nucleotide sequence ID" value="NZ_CABVHF010000003.1"/>
</dbReference>
<dbReference type="Gene3D" id="3.30.559.10">
    <property type="entry name" value="Chloramphenicol acetyltransferase-like domain"/>
    <property type="match status" value="2"/>
</dbReference>
<name>A0A5E6RLP7_PSEFL</name>
<dbReference type="Gene3D" id="1.10.1200.10">
    <property type="entry name" value="ACP-like"/>
    <property type="match status" value="2"/>
</dbReference>
<dbReference type="GO" id="GO:0031177">
    <property type="term" value="F:phosphopantetheine binding"/>
    <property type="evidence" value="ECO:0007669"/>
    <property type="project" value="InterPro"/>
</dbReference>
<dbReference type="SUPFAM" id="SSF52777">
    <property type="entry name" value="CoA-dependent acyltransferases"/>
    <property type="match status" value="4"/>
</dbReference>
<protein>
    <submittedName>
        <fullName evidence="5">Gramicidin S synthase 2</fullName>
    </submittedName>
</protein>
<dbReference type="InterPro" id="IPR006162">
    <property type="entry name" value="Ppantetheine_attach_site"/>
</dbReference>
<dbReference type="InterPro" id="IPR020806">
    <property type="entry name" value="PKS_PP-bd"/>
</dbReference>
<dbReference type="PROSITE" id="PS00455">
    <property type="entry name" value="AMP_BINDING"/>
    <property type="match status" value="2"/>
</dbReference>
<dbReference type="InterPro" id="IPR001242">
    <property type="entry name" value="Condensation_dom"/>
</dbReference>
<dbReference type="InterPro" id="IPR025110">
    <property type="entry name" value="AMP-bd_C"/>
</dbReference>
<keyword evidence="2" id="KW-0596">Phosphopantetheine</keyword>
<dbReference type="Gene3D" id="3.40.50.980">
    <property type="match status" value="4"/>
</dbReference>
<dbReference type="FunFam" id="3.40.50.980:FF:000002">
    <property type="entry name" value="Enterobactin synthetase component F"/>
    <property type="match status" value="1"/>
</dbReference>
<evidence type="ECO:0000313" key="5">
    <source>
        <dbReference type="EMBL" id="VVM69617.1"/>
    </source>
</evidence>
<reference evidence="5 6" key="1">
    <citation type="submission" date="2019-09" db="EMBL/GenBank/DDBJ databases">
        <authorList>
            <person name="Chandra G."/>
            <person name="Truman W A."/>
        </authorList>
    </citation>
    <scope>NUCLEOTIDE SEQUENCE [LARGE SCALE GENOMIC DNA]</scope>
    <source>
        <strain evidence="5">PS631</strain>
    </source>
</reference>
<dbReference type="Gene3D" id="2.30.38.10">
    <property type="entry name" value="Luciferase, Domain 3"/>
    <property type="match status" value="2"/>
</dbReference>
<evidence type="ECO:0000259" key="4">
    <source>
        <dbReference type="PROSITE" id="PS50075"/>
    </source>
</evidence>
<organism evidence="5 6">
    <name type="scientific">Pseudomonas fluorescens</name>
    <dbReference type="NCBI Taxonomy" id="294"/>
    <lineage>
        <taxon>Bacteria</taxon>
        <taxon>Pseudomonadati</taxon>
        <taxon>Pseudomonadota</taxon>
        <taxon>Gammaproteobacteria</taxon>
        <taxon>Pseudomonadales</taxon>
        <taxon>Pseudomonadaceae</taxon>
        <taxon>Pseudomonas</taxon>
    </lineage>
</organism>
<dbReference type="PANTHER" id="PTHR45527:SF1">
    <property type="entry name" value="FATTY ACID SYNTHASE"/>
    <property type="match status" value="1"/>
</dbReference>
<dbReference type="FunFam" id="2.30.38.10:FF:000001">
    <property type="entry name" value="Non-ribosomal peptide synthetase PvdI"/>
    <property type="match status" value="2"/>
</dbReference>
<dbReference type="OrthoDB" id="9757559at2"/>
<dbReference type="PROSITE" id="PS50075">
    <property type="entry name" value="CARRIER"/>
    <property type="match status" value="2"/>
</dbReference>
<dbReference type="GO" id="GO:0044550">
    <property type="term" value="P:secondary metabolite biosynthetic process"/>
    <property type="evidence" value="ECO:0007669"/>
    <property type="project" value="TreeGrafter"/>
</dbReference>
<dbReference type="PROSITE" id="PS00012">
    <property type="entry name" value="PHOSPHOPANTETHEINE"/>
    <property type="match status" value="1"/>
</dbReference>
<accession>A0A5E6RLP7</accession>
<dbReference type="Pfam" id="PF00550">
    <property type="entry name" value="PP-binding"/>
    <property type="match status" value="2"/>
</dbReference>
<dbReference type="FunFam" id="3.40.50.12780:FF:000012">
    <property type="entry name" value="Non-ribosomal peptide synthetase"/>
    <property type="match status" value="2"/>
</dbReference>
<dbReference type="GO" id="GO:0003824">
    <property type="term" value="F:catalytic activity"/>
    <property type="evidence" value="ECO:0007669"/>
    <property type="project" value="InterPro"/>
</dbReference>